<dbReference type="AlphaFoldDB" id="A0A1H9KAP4"/>
<name>A0A1H9KAP4_9GAMM</name>
<dbReference type="PANTHER" id="PTHR21198">
    <property type="entry name" value="GLUTAMATE RACEMASE"/>
    <property type="match status" value="1"/>
</dbReference>
<evidence type="ECO:0000313" key="2">
    <source>
        <dbReference type="EMBL" id="SEQ96201.1"/>
    </source>
</evidence>
<dbReference type="InterPro" id="IPR001920">
    <property type="entry name" value="Asp/Glu_race"/>
</dbReference>
<keyword evidence="1" id="KW-0413">Isomerase</keyword>
<dbReference type="GO" id="GO:0047661">
    <property type="term" value="F:amino-acid racemase activity"/>
    <property type="evidence" value="ECO:0007669"/>
    <property type="project" value="InterPro"/>
</dbReference>
<dbReference type="PANTHER" id="PTHR21198:SF7">
    <property type="entry name" value="ASPARTATE-GLUTAMATE RACEMASE FAMILY"/>
    <property type="match status" value="1"/>
</dbReference>
<keyword evidence="3" id="KW-1185">Reference proteome</keyword>
<gene>
    <name evidence="2" type="ORF">SAMN05216522_10945</name>
</gene>
<sequence length="238" mass="26216">MKKRKIGILAGMGPRSTAPFLEKVIDECQRQYGATYDMDFPEIHIISLPTPFYPGRAIDSTKMIDALQRGITDLVKSNVSLISIPCNLAHCYFDEISEVSQGTPLLHIADSLLPLLPPPPSTVCLLATVPTLESGFYQQRLNTKGITLVDSDVLREKTTALLPVIKAEGYQSDRVHVLWQEIIAEIAKLGINEVIIACTDLSPLTTTTYGYSITFIDSMAALAVKTVSEYLRQSEELS</sequence>
<dbReference type="Proteomes" id="UP000242515">
    <property type="component" value="Unassembled WGS sequence"/>
</dbReference>
<dbReference type="SUPFAM" id="SSF53681">
    <property type="entry name" value="Aspartate/glutamate racemase"/>
    <property type="match status" value="2"/>
</dbReference>
<protein>
    <submittedName>
        <fullName evidence="2">Aspartate racemase</fullName>
    </submittedName>
</protein>
<dbReference type="Pfam" id="PF01177">
    <property type="entry name" value="Asp_Glu_race"/>
    <property type="match status" value="1"/>
</dbReference>
<dbReference type="Gene3D" id="3.40.50.1860">
    <property type="match status" value="2"/>
</dbReference>
<accession>A0A1H9KAP4</accession>
<reference evidence="3" key="1">
    <citation type="submission" date="2016-10" db="EMBL/GenBank/DDBJ databases">
        <authorList>
            <person name="Varghese N."/>
            <person name="Submissions S."/>
        </authorList>
    </citation>
    <scope>NUCLEOTIDE SEQUENCE [LARGE SCALE GENOMIC DNA]</scope>
    <source>
        <strain evidence="3">8N4</strain>
    </source>
</reference>
<organism evidence="2 3">
    <name type="scientific">Rosenbergiella nectarea</name>
    <dbReference type="NCBI Taxonomy" id="988801"/>
    <lineage>
        <taxon>Bacteria</taxon>
        <taxon>Pseudomonadati</taxon>
        <taxon>Pseudomonadota</taxon>
        <taxon>Gammaproteobacteria</taxon>
        <taxon>Enterobacterales</taxon>
        <taxon>Erwiniaceae</taxon>
        <taxon>Rosenbergiella</taxon>
    </lineage>
</organism>
<dbReference type="EMBL" id="FOGC01000009">
    <property type="protein sequence ID" value="SEQ96201.1"/>
    <property type="molecule type" value="Genomic_DNA"/>
</dbReference>
<evidence type="ECO:0000256" key="1">
    <source>
        <dbReference type="ARBA" id="ARBA00023235"/>
    </source>
</evidence>
<dbReference type="OrthoDB" id="9803739at2"/>
<dbReference type="InterPro" id="IPR015942">
    <property type="entry name" value="Asp/Glu/hydantoin_racemase"/>
</dbReference>
<evidence type="ECO:0000313" key="3">
    <source>
        <dbReference type="Proteomes" id="UP000242515"/>
    </source>
</evidence>
<dbReference type="RefSeq" id="WP_092676911.1">
    <property type="nucleotide sequence ID" value="NZ_FOGC01000009.1"/>
</dbReference>
<proteinExistence type="predicted"/>
<dbReference type="STRING" id="988801.SAMN05216522_10945"/>